<keyword evidence="8 9" id="KW-0862">Zinc</keyword>
<dbReference type="OrthoDB" id="411372at2759"/>
<dbReference type="GeneID" id="116290387"/>
<organism evidence="12 13">
    <name type="scientific">Actinia tenebrosa</name>
    <name type="common">Australian red waratah sea anemone</name>
    <dbReference type="NCBI Taxonomy" id="6105"/>
    <lineage>
        <taxon>Eukaryota</taxon>
        <taxon>Metazoa</taxon>
        <taxon>Cnidaria</taxon>
        <taxon>Anthozoa</taxon>
        <taxon>Hexacorallia</taxon>
        <taxon>Actiniaria</taxon>
        <taxon>Actiniidae</taxon>
        <taxon>Actinia</taxon>
    </lineage>
</organism>
<dbReference type="GO" id="GO:0000209">
    <property type="term" value="P:protein polyubiquitination"/>
    <property type="evidence" value="ECO:0007669"/>
    <property type="project" value="InterPro"/>
</dbReference>
<sequence length="183" mass="21055">MEYSFAVQRSEGVACGICLEVVKSKLGKSEQRFGILPYCSHAFCLSCIRKWRNSSHTENKIVRTCPLCRVFSGFVIPSSIWVEDPEEKQNLITEYTKALSNKPCKYFNEGKGTCPFGSSCFYHHAYPDGSKEEFKLRRLNTADGGVKTSSNCRLWDFVEARENQRTSVEEDVVWENERFVEYD</sequence>
<dbReference type="InterPro" id="IPR017907">
    <property type="entry name" value="Znf_RING_CS"/>
</dbReference>
<evidence type="ECO:0000256" key="6">
    <source>
        <dbReference type="ARBA" id="ARBA00022771"/>
    </source>
</evidence>
<feature type="domain" description="RING-type" evidence="10">
    <location>
        <begin position="15"/>
        <end position="69"/>
    </location>
</feature>
<evidence type="ECO:0000256" key="7">
    <source>
        <dbReference type="ARBA" id="ARBA00022786"/>
    </source>
</evidence>
<keyword evidence="4 9" id="KW-0479">Metal-binding</keyword>
<proteinExistence type="predicted"/>
<keyword evidence="6 9" id="KW-0863">Zinc-finger</keyword>
<dbReference type="InterPro" id="IPR013083">
    <property type="entry name" value="Znf_RING/FYVE/PHD"/>
</dbReference>
<evidence type="ECO:0000259" key="10">
    <source>
        <dbReference type="PROSITE" id="PS50089"/>
    </source>
</evidence>
<dbReference type="RefSeq" id="XP_031553268.1">
    <property type="nucleotide sequence ID" value="XM_031697408.1"/>
</dbReference>
<keyword evidence="12" id="KW-1185">Reference proteome</keyword>
<keyword evidence="5" id="KW-0677">Repeat</keyword>
<evidence type="ECO:0000313" key="12">
    <source>
        <dbReference type="Proteomes" id="UP000515163"/>
    </source>
</evidence>
<evidence type="ECO:0000256" key="2">
    <source>
        <dbReference type="ARBA" id="ARBA00012483"/>
    </source>
</evidence>
<feature type="zinc finger region" description="C3H1-type" evidence="9">
    <location>
        <begin position="98"/>
        <end position="127"/>
    </location>
</feature>
<evidence type="ECO:0000256" key="9">
    <source>
        <dbReference type="PROSITE-ProRule" id="PRU00723"/>
    </source>
</evidence>
<dbReference type="KEGG" id="aten:116290387"/>
<dbReference type="AlphaFoldDB" id="A0A6P8HDZ4"/>
<dbReference type="CDD" id="cd16521">
    <property type="entry name" value="RING-HC_MKRN"/>
    <property type="match status" value="1"/>
</dbReference>
<evidence type="ECO:0000256" key="4">
    <source>
        <dbReference type="ARBA" id="ARBA00022723"/>
    </source>
</evidence>
<protein>
    <recommendedName>
        <fullName evidence="2">RING-type E3 ubiquitin transferase</fullName>
        <ecNumber evidence="2">2.3.2.27</ecNumber>
    </recommendedName>
</protein>
<evidence type="ECO:0000256" key="3">
    <source>
        <dbReference type="ARBA" id="ARBA00022679"/>
    </source>
</evidence>
<evidence type="ECO:0000256" key="8">
    <source>
        <dbReference type="ARBA" id="ARBA00022833"/>
    </source>
</evidence>
<evidence type="ECO:0000256" key="5">
    <source>
        <dbReference type="ARBA" id="ARBA00022737"/>
    </source>
</evidence>
<dbReference type="FunFam" id="3.30.40.10:FF:000117">
    <property type="entry name" value="Probable E3 ubiquitin-protein ligase makorin-1"/>
    <property type="match status" value="1"/>
</dbReference>
<dbReference type="InterPro" id="IPR018957">
    <property type="entry name" value="Znf_C3HC4_RING-type"/>
</dbReference>
<dbReference type="InterPro" id="IPR000571">
    <property type="entry name" value="Znf_CCCH"/>
</dbReference>
<dbReference type="Proteomes" id="UP000515163">
    <property type="component" value="Unplaced"/>
</dbReference>
<dbReference type="SMART" id="SM00184">
    <property type="entry name" value="RING"/>
    <property type="match status" value="1"/>
</dbReference>
<dbReference type="InterPro" id="IPR001841">
    <property type="entry name" value="Znf_RING"/>
</dbReference>
<reference evidence="13" key="1">
    <citation type="submission" date="2025-08" db="UniProtKB">
        <authorList>
            <consortium name="RefSeq"/>
        </authorList>
    </citation>
    <scope>IDENTIFICATION</scope>
</reference>
<name>A0A6P8HDZ4_ACTTE</name>
<dbReference type="PANTHER" id="PTHR11224:SF10">
    <property type="entry name" value="IP09428P-RELATED"/>
    <property type="match status" value="1"/>
</dbReference>
<dbReference type="GO" id="GO:0008270">
    <property type="term" value="F:zinc ion binding"/>
    <property type="evidence" value="ECO:0007669"/>
    <property type="project" value="UniProtKB-KW"/>
</dbReference>
<dbReference type="Gene3D" id="3.30.40.10">
    <property type="entry name" value="Zinc/RING finger domain, C3HC4 (zinc finger)"/>
    <property type="match status" value="1"/>
</dbReference>
<keyword evidence="3" id="KW-0808">Transferase</keyword>
<keyword evidence="7" id="KW-0833">Ubl conjugation pathway</keyword>
<feature type="domain" description="C3H1-type" evidence="11">
    <location>
        <begin position="98"/>
        <end position="127"/>
    </location>
</feature>
<dbReference type="PROSITE" id="PS50103">
    <property type="entry name" value="ZF_C3H1"/>
    <property type="match status" value="1"/>
</dbReference>
<dbReference type="Gene3D" id="4.10.1000.10">
    <property type="entry name" value="Zinc finger, CCCH-type"/>
    <property type="match status" value="1"/>
</dbReference>
<dbReference type="InterPro" id="IPR045072">
    <property type="entry name" value="MKRN-like"/>
</dbReference>
<evidence type="ECO:0000256" key="1">
    <source>
        <dbReference type="ARBA" id="ARBA00000900"/>
    </source>
</evidence>
<dbReference type="EC" id="2.3.2.27" evidence="2"/>
<dbReference type="PROSITE" id="PS50089">
    <property type="entry name" value="ZF_RING_2"/>
    <property type="match status" value="1"/>
</dbReference>
<dbReference type="PANTHER" id="PTHR11224">
    <property type="entry name" value="MAKORIN-RELATED"/>
    <property type="match status" value="1"/>
</dbReference>
<evidence type="ECO:0000313" key="13">
    <source>
        <dbReference type="RefSeq" id="XP_031553268.1"/>
    </source>
</evidence>
<dbReference type="SUPFAM" id="SSF57850">
    <property type="entry name" value="RING/U-box"/>
    <property type="match status" value="1"/>
</dbReference>
<dbReference type="PROSITE" id="PS00518">
    <property type="entry name" value="ZF_RING_1"/>
    <property type="match status" value="1"/>
</dbReference>
<dbReference type="GO" id="GO:0061630">
    <property type="term" value="F:ubiquitin protein ligase activity"/>
    <property type="evidence" value="ECO:0007669"/>
    <property type="project" value="UniProtKB-EC"/>
</dbReference>
<gene>
    <name evidence="13" type="primary">LOC116290387</name>
</gene>
<dbReference type="InParanoid" id="A0A6P8HDZ4"/>
<comment type="catalytic activity">
    <reaction evidence="1">
        <text>S-ubiquitinyl-[E2 ubiquitin-conjugating enzyme]-L-cysteine + [acceptor protein]-L-lysine = [E2 ubiquitin-conjugating enzyme]-L-cysteine + N(6)-ubiquitinyl-[acceptor protein]-L-lysine.</text>
        <dbReference type="EC" id="2.3.2.27"/>
    </reaction>
</comment>
<accession>A0A6P8HDZ4</accession>
<evidence type="ECO:0000259" key="11">
    <source>
        <dbReference type="PROSITE" id="PS50103"/>
    </source>
</evidence>
<dbReference type="Pfam" id="PF00097">
    <property type="entry name" value="zf-C3HC4"/>
    <property type="match status" value="1"/>
</dbReference>